<feature type="region of interest" description="Disordered" evidence="9">
    <location>
        <begin position="1"/>
        <end position="50"/>
    </location>
</feature>
<evidence type="ECO:0007829" key="12">
    <source>
        <dbReference type="PDB" id="5YMA"/>
    </source>
</evidence>
<evidence type="ECO:0000256" key="3">
    <source>
        <dbReference type="ARBA" id="ARBA00006916"/>
    </source>
</evidence>
<name>G0S5Z3_CHATD</name>
<evidence type="ECO:0000256" key="8">
    <source>
        <dbReference type="ARBA" id="ARBA00023242"/>
    </source>
</evidence>
<dbReference type="InterPro" id="IPR019310">
    <property type="entry name" value="Efg1"/>
</dbReference>
<dbReference type="GO" id="GO:0005730">
    <property type="term" value="C:nucleolus"/>
    <property type="evidence" value="ECO:0007669"/>
    <property type="project" value="UniProtKB-SubCell"/>
</dbReference>
<dbReference type="Proteomes" id="UP000008066">
    <property type="component" value="Unassembled WGS sequence"/>
</dbReference>
<proteinExistence type="evidence at protein level"/>
<dbReference type="HOGENOM" id="CLU_066912_0_0_1"/>
<comment type="subcellular location">
    <subcellularLocation>
        <location evidence="2">Nucleus</location>
        <location evidence="2">Nucleolus</location>
    </subcellularLocation>
</comment>
<feature type="compositionally biased region" description="Basic and acidic residues" evidence="9">
    <location>
        <begin position="216"/>
        <end position="297"/>
    </location>
</feature>
<evidence type="ECO:0000256" key="9">
    <source>
        <dbReference type="SAM" id="MobiDB-lite"/>
    </source>
</evidence>
<evidence type="ECO:0000256" key="4">
    <source>
        <dbReference type="ARBA" id="ARBA00018689"/>
    </source>
</evidence>
<comment type="similarity">
    <text evidence="3">Belongs to the EFG1 family.</text>
</comment>
<dbReference type="OrthoDB" id="47732at2759"/>
<evidence type="ECO:0000256" key="1">
    <source>
        <dbReference type="ARBA" id="ARBA00002773"/>
    </source>
</evidence>
<evidence type="ECO:0000256" key="7">
    <source>
        <dbReference type="ARBA" id="ARBA00023054"/>
    </source>
</evidence>
<feature type="compositionally biased region" description="Basic residues" evidence="9">
    <location>
        <begin position="23"/>
        <end position="39"/>
    </location>
</feature>
<reference evidence="12" key="2">
    <citation type="journal article" date="2018" name="Nucleic Acids Res.">
        <title>Structural and functional analysis of ribosome assembly factor Efg1.</title>
        <authorList>
            <person name="Shu S."/>
            <person name="Ye K."/>
        </authorList>
    </citation>
    <scope>X-RAY CRYSTALLOGRAPHY (3.29 ANGSTROMS)</scope>
</reference>
<dbReference type="PDBsum" id="5YMA"/>
<keyword evidence="8" id="KW-0539">Nucleus</keyword>
<dbReference type="AlphaFoldDB" id="G0S5Z3"/>
<dbReference type="PANTHER" id="PTHR33911">
    <property type="entry name" value="RRNA-PROCESSING PROTEIN EFG1"/>
    <property type="match status" value="1"/>
</dbReference>
<gene>
    <name evidence="10" type="ORF">CTHT_0025450</name>
</gene>
<evidence type="ECO:0000313" key="11">
    <source>
        <dbReference type="Proteomes" id="UP000008066"/>
    </source>
</evidence>
<dbReference type="OMA" id="KCMEEGT"/>
<comment type="function">
    <text evidence="1">Involved in rRNA processing.</text>
</comment>
<dbReference type="Pfam" id="PF10153">
    <property type="entry name" value="Efg1"/>
    <property type="match status" value="1"/>
</dbReference>
<dbReference type="EMBL" id="GL988041">
    <property type="protein sequence ID" value="EGS20709.1"/>
    <property type="molecule type" value="Genomic_DNA"/>
</dbReference>
<evidence type="ECO:0000256" key="5">
    <source>
        <dbReference type="ARBA" id="ARBA00019827"/>
    </source>
</evidence>
<dbReference type="PDB" id="5YMA">
    <property type="method" value="X-ray"/>
    <property type="resolution" value="3.29 A"/>
    <property type="chains" value="A=1-310"/>
</dbReference>
<keyword evidence="11" id="KW-1185">Reference proteome</keyword>
<sequence>MSKKRSYSDGDEASGDSEVAAAKRQKINKAHFKKKRHHQNKSDEGKESLGAIKKRARAIERLLARDNLKLPANKQKELERELKAHKERIKDIEFKRERSKMISKYHMVRFFERRKALRFAQQLERRLSKATDPVEIAQLKADLHIAQVDIDYTKYFPFMEPYVSLYAQVRGNKEGDDKDGKDDKGAAARYLHAPRPPMWYEIEKIREEGVTALEKLQNRAPEKVIKKVDAKVEKPKKPSKDKDKRNGDDGKEKKKKERAEDTQDKQEWVGKKKEKEKKDKPKSGKGKKDESPARSESEESDSDGGFFEED</sequence>
<feature type="region of interest" description="Disordered" evidence="9">
    <location>
        <begin position="215"/>
        <end position="310"/>
    </location>
</feature>
<feature type="compositionally biased region" description="Acidic residues" evidence="9">
    <location>
        <begin position="298"/>
        <end position="310"/>
    </location>
</feature>
<dbReference type="KEGG" id="cthr:CTHT_0025450"/>
<dbReference type="SMR" id="G0S5Z3"/>
<dbReference type="RefSeq" id="XP_006693005.1">
    <property type="nucleotide sequence ID" value="XM_006692942.1"/>
</dbReference>
<reference evidence="10 11" key="1">
    <citation type="journal article" date="2011" name="Cell">
        <title>Insight into structure and assembly of the nuclear pore complex by utilizing the genome of a eukaryotic thermophile.</title>
        <authorList>
            <person name="Amlacher S."/>
            <person name="Sarges P."/>
            <person name="Flemming D."/>
            <person name="van Noort V."/>
            <person name="Kunze R."/>
            <person name="Devos D.P."/>
            <person name="Arumugam M."/>
            <person name="Bork P."/>
            <person name="Hurt E."/>
        </authorList>
    </citation>
    <scope>NUCLEOTIDE SEQUENCE [LARGE SCALE GENOMIC DNA]</scope>
    <source>
        <strain evidence="11">DSM 1495 / CBS 144.50 / IMI 039719</strain>
    </source>
</reference>
<protein>
    <recommendedName>
        <fullName evidence="4">rRNA-processing protein EFG1</fullName>
    </recommendedName>
    <alternativeName>
        <fullName evidence="5">rRNA-processing protein efg1</fullName>
    </alternativeName>
</protein>
<dbReference type="GO" id="GO:0030688">
    <property type="term" value="C:preribosome, small subunit precursor"/>
    <property type="evidence" value="ECO:0007669"/>
    <property type="project" value="TreeGrafter"/>
</dbReference>
<evidence type="ECO:0000313" key="10">
    <source>
        <dbReference type="EMBL" id="EGS20709.1"/>
    </source>
</evidence>
<keyword evidence="7" id="KW-0175">Coiled coil</keyword>
<keyword evidence="6" id="KW-0698">rRNA processing</keyword>
<dbReference type="eggNOG" id="KOG4484">
    <property type="taxonomic scope" value="Eukaryota"/>
</dbReference>
<dbReference type="STRING" id="759272.G0S5Z3"/>
<dbReference type="GeneID" id="18256583"/>
<dbReference type="InterPro" id="IPR050786">
    <property type="entry name" value="EFG1_rRNA-proc"/>
</dbReference>
<evidence type="ECO:0000256" key="2">
    <source>
        <dbReference type="ARBA" id="ARBA00004604"/>
    </source>
</evidence>
<keyword evidence="12" id="KW-0002">3D-structure</keyword>
<dbReference type="GO" id="GO:0000462">
    <property type="term" value="P:maturation of SSU-rRNA from tricistronic rRNA transcript (SSU-rRNA, 5.8S rRNA, LSU-rRNA)"/>
    <property type="evidence" value="ECO:0007669"/>
    <property type="project" value="TreeGrafter"/>
</dbReference>
<evidence type="ECO:0000256" key="6">
    <source>
        <dbReference type="ARBA" id="ARBA00022552"/>
    </source>
</evidence>
<accession>G0S5Z3</accession>
<organism evidence="11">
    <name type="scientific">Chaetomium thermophilum (strain DSM 1495 / CBS 144.50 / IMI 039719)</name>
    <name type="common">Thermochaetoides thermophila</name>
    <dbReference type="NCBI Taxonomy" id="759272"/>
    <lineage>
        <taxon>Eukaryota</taxon>
        <taxon>Fungi</taxon>
        <taxon>Dikarya</taxon>
        <taxon>Ascomycota</taxon>
        <taxon>Pezizomycotina</taxon>
        <taxon>Sordariomycetes</taxon>
        <taxon>Sordariomycetidae</taxon>
        <taxon>Sordariales</taxon>
        <taxon>Chaetomiaceae</taxon>
        <taxon>Thermochaetoides</taxon>
    </lineage>
</organism>
<dbReference type="PANTHER" id="PTHR33911:SF1">
    <property type="entry name" value="RRNA-PROCESSING PROTEIN EFG1"/>
    <property type="match status" value="1"/>
</dbReference>